<dbReference type="GO" id="GO:0016787">
    <property type="term" value="F:hydrolase activity"/>
    <property type="evidence" value="ECO:0007669"/>
    <property type="project" value="UniProtKB-KW"/>
</dbReference>
<name>A0A3D6BVR0_9FLAO</name>
<dbReference type="Gene3D" id="1.10.530.10">
    <property type="match status" value="1"/>
</dbReference>
<gene>
    <name evidence="1" type="ORF">DHV22_12170</name>
</gene>
<dbReference type="InterPro" id="IPR023346">
    <property type="entry name" value="Lysozyme-like_dom_sf"/>
</dbReference>
<sequence length="137" mass="16022">MLKVFGKYFKTEAEAETCAKNPQALADRVYGHRFGNDGQGYLWRGRGFLQRTFKENYAMFANDMNLPEVMKDPDLVATDYPMESAIWFFKRNKLWEMCDVSPSNESVKALTKRVNGGYNGLKHRQEETMKIYKWLSQ</sequence>
<keyword evidence="1" id="KW-0378">Hydrolase</keyword>
<protein>
    <submittedName>
        <fullName evidence="1">Glycoside hydrolase</fullName>
    </submittedName>
</protein>
<dbReference type="Proteomes" id="UP000263268">
    <property type="component" value="Unassembled WGS sequence"/>
</dbReference>
<evidence type="ECO:0000313" key="2">
    <source>
        <dbReference type="Proteomes" id="UP000263268"/>
    </source>
</evidence>
<evidence type="ECO:0000313" key="1">
    <source>
        <dbReference type="EMBL" id="HCY82289.1"/>
    </source>
</evidence>
<comment type="caution">
    <text evidence="1">The sequence shown here is derived from an EMBL/GenBank/DDBJ whole genome shotgun (WGS) entry which is preliminary data.</text>
</comment>
<proteinExistence type="predicted"/>
<reference evidence="1 2" key="1">
    <citation type="journal article" date="2018" name="Nat. Biotechnol.">
        <title>A standardized bacterial taxonomy based on genome phylogeny substantially revises the tree of life.</title>
        <authorList>
            <person name="Parks D.H."/>
            <person name="Chuvochina M."/>
            <person name="Waite D.W."/>
            <person name="Rinke C."/>
            <person name="Skarshewski A."/>
            <person name="Chaumeil P.A."/>
            <person name="Hugenholtz P."/>
        </authorList>
    </citation>
    <scope>NUCLEOTIDE SEQUENCE [LARGE SCALE GENOMIC DNA]</scope>
    <source>
        <strain evidence="1">UBA10227</strain>
    </source>
</reference>
<dbReference type="EMBL" id="DPRK01000195">
    <property type="protein sequence ID" value="HCY82289.1"/>
    <property type="molecule type" value="Genomic_DNA"/>
</dbReference>
<dbReference type="SUPFAM" id="SSF53955">
    <property type="entry name" value="Lysozyme-like"/>
    <property type="match status" value="1"/>
</dbReference>
<organism evidence="1 2">
    <name type="scientific">Xanthomarina gelatinilytica</name>
    <dbReference type="NCBI Taxonomy" id="1137281"/>
    <lineage>
        <taxon>Bacteria</taxon>
        <taxon>Pseudomonadati</taxon>
        <taxon>Bacteroidota</taxon>
        <taxon>Flavobacteriia</taxon>
        <taxon>Flavobacteriales</taxon>
        <taxon>Flavobacteriaceae</taxon>
        <taxon>Xanthomarina</taxon>
    </lineage>
</organism>
<accession>A0A3D6BVR0</accession>
<dbReference type="AlphaFoldDB" id="A0A3D6BVR0"/>